<sequence>MIRENTGILLQESKEIEILSRRSPDHDSSDDDDDDEDDADGDDDNDDRPDDMQQRIRQAFVYIQPATCRAVIRSFGERLRMCINVNGHHLEHLV</sequence>
<dbReference type="Proteomes" id="UP001148838">
    <property type="component" value="Unassembled WGS sequence"/>
</dbReference>
<dbReference type="EMBL" id="JAJSOF020000001">
    <property type="protein sequence ID" value="KAJ4452060.1"/>
    <property type="molecule type" value="Genomic_DNA"/>
</dbReference>
<proteinExistence type="predicted"/>
<accession>A0ABQ8U3N6</accession>
<evidence type="ECO:0000256" key="1">
    <source>
        <dbReference type="SAM" id="MobiDB-lite"/>
    </source>
</evidence>
<comment type="caution">
    <text evidence="2">The sequence shown here is derived from an EMBL/GenBank/DDBJ whole genome shotgun (WGS) entry which is preliminary data.</text>
</comment>
<protein>
    <submittedName>
        <fullName evidence="2">Uncharacterized protein</fullName>
    </submittedName>
</protein>
<feature type="compositionally biased region" description="Acidic residues" evidence="1">
    <location>
        <begin position="28"/>
        <end position="49"/>
    </location>
</feature>
<reference evidence="2 3" key="1">
    <citation type="journal article" date="2022" name="Allergy">
        <title>Genome assembly and annotation of Periplaneta americana reveal a comprehensive cockroach allergen profile.</title>
        <authorList>
            <person name="Wang L."/>
            <person name="Xiong Q."/>
            <person name="Saelim N."/>
            <person name="Wang L."/>
            <person name="Nong W."/>
            <person name="Wan A.T."/>
            <person name="Shi M."/>
            <person name="Liu X."/>
            <person name="Cao Q."/>
            <person name="Hui J.H.L."/>
            <person name="Sookrung N."/>
            <person name="Leung T.F."/>
            <person name="Tungtrongchitr A."/>
            <person name="Tsui S.K.W."/>
        </authorList>
    </citation>
    <scope>NUCLEOTIDE SEQUENCE [LARGE SCALE GENOMIC DNA]</scope>
    <source>
        <strain evidence="2">PWHHKU_190912</strain>
    </source>
</reference>
<feature type="compositionally biased region" description="Basic and acidic residues" evidence="1">
    <location>
        <begin position="13"/>
        <end position="27"/>
    </location>
</feature>
<feature type="region of interest" description="Disordered" evidence="1">
    <location>
        <begin position="13"/>
        <end position="55"/>
    </location>
</feature>
<keyword evidence="3" id="KW-1185">Reference proteome</keyword>
<dbReference type="Gene3D" id="3.30.420.10">
    <property type="entry name" value="Ribonuclease H-like superfamily/Ribonuclease H"/>
    <property type="match status" value="1"/>
</dbReference>
<evidence type="ECO:0000313" key="3">
    <source>
        <dbReference type="Proteomes" id="UP001148838"/>
    </source>
</evidence>
<organism evidence="2 3">
    <name type="scientific">Periplaneta americana</name>
    <name type="common">American cockroach</name>
    <name type="synonym">Blatta americana</name>
    <dbReference type="NCBI Taxonomy" id="6978"/>
    <lineage>
        <taxon>Eukaryota</taxon>
        <taxon>Metazoa</taxon>
        <taxon>Ecdysozoa</taxon>
        <taxon>Arthropoda</taxon>
        <taxon>Hexapoda</taxon>
        <taxon>Insecta</taxon>
        <taxon>Pterygota</taxon>
        <taxon>Neoptera</taxon>
        <taxon>Polyneoptera</taxon>
        <taxon>Dictyoptera</taxon>
        <taxon>Blattodea</taxon>
        <taxon>Blattoidea</taxon>
        <taxon>Blattidae</taxon>
        <taxon>Blattinae</taxon>
        <taxon>Periplaneta</taxon>
    </lineage>
</organism>
<name>A0ABQ8U3N6_PERAM</name>
<gene>
    <name evidence="2" type="ORF">ANN_03576</name>
</gene>
<dbReference type="InterPro" id="IPR036397">
    <property type="entry name" value="RNaseH_sf"/>
</dbReference>
<evidence type="ECO:0000313" key="2">
    <source>
        <dbReference type="EMBL" id="KAJ4452060.1"/>
    </source>
</evidence>